<dbReference type="AlphaFoldDB" id="A0A7W7R517"/>
<evidence type="ECO:0000256" key="1">
    <source>
        <dbReference type="SAM" id="MobiDB-lite"/>
    </source>
</evidence>
<organism evidence="2 3">
    <name type="scientific">Kitasatospora kifunensis</name>
    <name type="common">Streptomyces kifunensis</name>
    <dbReference type="NCBI Taxonomy" id="58351"/>
    <lineage>
        <taxon>Bacteria</taxon>
        <taxon>Bacillati</taxon>
        <taxon>Actinomycetota</taxon>
        <taxon>Actinomycetes</taxon>
        <taxon>Kitasatosporales</taxon>
        <taxon>Streptomycetaceae</taxon>
        <taxon>Kitasatospora</taxon>
    </lineage>
</organism>
<proteinExistence type="predicted"/>
<evidence type="ECO:0000313" key="3">
    <source>
        <dbReference type="Proteomes" id="UP000540506"/>
    </source>
</evidence>
<feature type="region of interest" description="Disordered" evidence="1">
    <location>
        <begin position="46"/>
        <end position="130"/>
    </location>
</feature>
<keyword evidence="3" id="KW-1185">Reference proteome</keyword>
<protein>
    <submittedName>
        <fullName evidence="2">Cytoskeletal protein RodZ</fullName>
    </submittedName>
</protein>
<sequence>MRSGLVQTGAWAAATTAGVVLSWLGVSAVLSDSAFEAPRALPLPVATPAQSATRSAAPTPTPTPTPSPPPTDASPSSDTPKTAPATTPAPRPAATTHAAAPTTASPPRDTATGSTNTPTSTGSTATATTTVAAPDGAAGAVGATTGSVHSYLVPGGRVALDMRPDSAELVSATPDPGWQMQLWNGDQWLRIDFSRDGAANSVFVTWNGHPPDVQTVVR</sequence>
<evidence type="ECO:0000313" key="2">
    <source>
        <dbReference type="EMBL" id="MBB4925479.1"/>
    </source>
</evidence>
<dbReference type="RefSeq" id="WP_184937709.1">
    <property type="nucleotide sequence ID" value="NZ_JACHJV010000001.1"/>
</dbReference>
<accession>A0A7W7R517</accession>
<feature type="compositionally biased region" description="Low complexity" evidence="1">
    <location>
        <begin position="73"/>
        <end position="130"/>
    </location>
</feature>
<reference evidence="2 3" key="1">
    <citation type="submission" date="2020-08" db="EMBL/GenBank/DDBJ databases">
        <title>Sequencing the genomes of 1000 actinobacteria strains.</title>
        <authorList>
            <person name="Klenk H.-P."/>
        </authorList>
    </citation>
    <scope>NUCLEOTIDE SEQUENCE [LARGE SCALE GENOMIC DNA]</scope>
    <source>
        <strain evidence="2 3">DSM 41654</strain>
    </source>
</reference>
<dbReference type="Proteomes" id="UP000540506">
    <property type="component" value="Unassembled WGS sequence"/>
</dbReference>
<dbReference type="EMBL" id="JACHJV010000001">
    <property type="protein sequence ID" value="MBB4925479.1"/>
    <property type="molecule type" value="Genomic_DNA"/>
</dbReference>
<feature type="compositionally biased region" description="Pro residues" evidence="1">
    <location>
        <begin position="59"/>
        <end position="72"/>
    </location>
</feature>
<gene>
    <name evidence="2" type="ORF">FHR34_004472</name>
</gene>
<name>A0A7W7R517_KITKI</name>
<comment type="caution">
    <text evidence="2">The sequence shown here is derived from an EMBL/GenBank/DDBJ whole genome shotgun (WGS) entry which is preliminary data.</text>
</comment>
<feature type="compositionally biased region" description="Low complexity" evidence="1">
    <location>
        <begin position="46"/>
        <end position="58"/>
    </location>
</feature>